<feature type="region of interest" description="Disordered" evidence="1">
    <location>
        <begin position="1"/>
        <end position="26"/>
    </location>
</feature>
<evidence type="ECO:0000256" key="1">
    <source>
        <dbReference type="SAM" id="MobiDB-lite"/>
    </source>
</evidence>
<accession>A0A845SGL0</accession>
<evidence type="ECO:0000313" key="2">
    <source>
        <dbReference type="EMBL" id="NDL62084.1"/>
    </source>
</evidence>
<keyword evidence="3" id="KW-1185">Reference proteome</keyword>
<feature type="compositionally biased region" description="Polar residues" evidence="1">
    <location>
        <begin position="79"/>
        <end position="90"/>
    </location>
</feature>
<comment type="caution">
    <text evidence="2">The sequence shown here is derived from an EMBL/GenBank/DDBJ whole genome shotgun (WGS) entry which is preliminary data.</text>
</comment>
<gene>
    <name evidence="2" type="ORF">GRH90_04845</name>
</gene>
<reference evidence="2 3" key="2">
    <citation type="submission" date="2020-02" db="EMBL/GenBank/DDBJ databases">
        <title>The new genus of Enterobacteriales.</title>
        <authorList>
            <person name="Kim I.S."/>
        </authorList>
    </citation>
    <scope>NUCLEOTIDE SEQUENCE [LARGE SCALE GENOMIC DNA]</scope>
    <source>
        <strain evidence="2 3">SAP-6</strain>
    </source>
</reference>
<dbReference type="AlphaFoldDB" id="A0A845SGL0"/>
<feature type="compositionally biased region" description="Polar residues" evidence="1">
    <location>
        <begin position="1"/>
        <end position="19"/>
    </location>
</feature>
<protein>
    <submittedName>
        <fullName evidence="2">Uncharacterized protein</fullName>
    </submittedName>
</protein>
<dbReference type="RefSeq" id="WP_162364776.1">
    <property type="nucleotide sequence ID" value="NZ_WUBS01000003.1"/>
</dbReference>
<organism evidence="2 3">
    <name type="scientific">Acerihabitans arboris</name>
    <dbReference type="NCBI Taxonomy" id="2691583"/>
    <lineage>
        <taxon>Bacteria</taxon>
        <taxon>Pseudomonadati</taxon>
        <taxon>Pseudomonadota</taxon>
        <taxon>Gammaproteobacteria</taxon>
        <taxon>Enterobacterales</taxon>
        <taxon>Pectobacteriaceae</taxon>
        <taxon>Acerihabitans</taxon>
    </lineage>
</organism>
<name>A0A845SGL0_9GAMM</name>
<dbReference type="Proteomes" id="UP000461443">
    <property type="component" value="Unassembled WGS sequence"/>
</dbReference>
<evidence type="ECO:0000313" key="3">
    <source>
        <dbReference type="Proteomes" id="UP000461443"/>
    </source>
</evidence>
<dbReference type="EMBL" id="WUBS01000003">
    <property type="protein sequence ID" value="NDL62084.1"/>
    <property type="molecule type" value="Genomic_DNA"/>
</dbReference>
<reference evidence="2 3" key="1">
    <citation type="submission" date="2019-12" db="EMBL/GenBank/DDBJ databases">
        <authorList>
            <person name="Lee S.D."/>
        </authorList>
    </citation>
    <scope>NUCLEOTIDE SEQUENCE [LARGE SCALE GENOMIC DNA]</scope>
    <source>
        <strain evidence="2 3">SAP-6</strain>
    </source>
</reference>
<proteinExistence type="predicted"/>
<sequence length="115" mass="12664">MATIEQNSEYQPGHNNQHGRINAGNLAAGGCKSLDEWYLPALNPPISGALPEVMPNRAGMLLRCNPLYYQRHYSRHTESNSASLQDTNDSGGDMESIGPGHGQRGNRYQHNDDDN</sequence>
<feature type="region of interest" description="Disordered" evidence="1">
    <location>
        <begin position="75"/>
        <end position="115"/>
    </location>
</feature>